<dbReference type="InterPro" id="IPR057218">
    <property type="entry name" value="DUF7896"/>
</dbReference>
<protein>
    <recommendedName>
        <fullName evidence="2">DUF7896 domain-containing protein</fullName>
    </recommendedName>
</protein>
<dbReference type="Pfam" id="PF25438">
    <property type="entry name" value="DUF7896"/>
    <property type="match status" value="1"/>
</dbReference>
<feature type="domain" description="DUF7896" evidence="2">
    <location>
        <begin position="451"/>
        <end position="542"/>
    </location>
</feature>
<dbReference type="PANTHER" id="PTHR42031">
    <property type="entry name" value="KEY LIME PATHOGENICITY PROTEIN"/>
    <property type="match status" value="1"/>
</dbReference>
<feature type="compositionally biased region" description="Polar residues" evidence="1">
    <location>
        <begin position="66"/>
        <end position="115"/>
    </location>
</feature>
<comment type="caution">
    <text evidence="3">The sequence shown here is derived from an EMBL/GenBank/DDBJ whole genome shotgun (WGS) entry which is preliminary data.</text>
</comment>
<evidence type="ECO:0000259" key="2">
    <source>
        <dbReference type="Pfam" id="PF25438"/>
    </source>
</evidence>
<reference evidence="3 4" key="1">
    <citation type="submission" date="2018-05" db="EMBL/GenBank/DDBJ databases">
        <title>Draft genome sequence of Scytalidium lignicola DSM 105466, a ubiquitous saprotrophic fungus.</title>
        <authorList>
            <person name="Buettner E."/>
            <person name="Gebauer A.M."/>
            <person name="Hofrichter M."/>
            <person name="Liers C."/>
            <person name="Kellner H."/>
        </authorList>
    </citation>
    <scope>NUCLEOTIDE SEQUENCE [LARGE SCALE GENOMIC DNA]</scope>
    <source>
        <strain evidence="3 4">DSM 105466</strain>
    </source>
</reference>
<evidence type="ECO:0000313" key="3">
    <source>
        <dbReference type="EMBL" id="RFU26014.1"/>
    </source>
</evidence>
<feature type="region of interest" description="Disordered" evidence="1">
    <location>
        <begin position="330"/>
        <end position="415"/>
    </location>
</feature>
<feature type="compositionally biased region" description="Basic residues" evidence="1">
    <location>
        <begin position="497"/>
        <end position="511"/>
    </location>
</feature>
<dbReference type="AlphaFoldDB" id="A0A3E2GXZ3"/>
<feature type="compositionally biased region" description="Basic and acidic residues" evidence="1">
    <location>
        <begin position="534"/>
        <end position="547"/>
    </location>
</feature>
<gene>
    <name evidence="3" type="ORF">B7463_g10321</name>
</gene>
<dbReference type="EMBL" id="NCSJ02000290">
    <property type="protein sequence ID" value="RFU26014.1"/>
    <property type="molecule type" value="Genomic_DNA"/>
</dbReference>
<feature type="non-terminal residue" evidence="3">
    <location>
        <position position="682"/>
    </location>
</feature>
<evidence type="ECO:0000313" key="4">
    <source>
        <dbReference type="Proteomes" id="UP000258309"/>
    </source>
</evidence>
<evidence type="ECO:0000256" key="1">
    <source>
        <dbReference type="SAM" id="MobiDB-lite"/>
    </source>
</evidence>
<dbReference type="Proteomes" id="UP000258309">
    <property type="component" value="Unassembled WGS sequence"/>
</dbReference>
<organism evidence="3 4">
    <name type="scientific">Scytalidium lignicola</name>
    <name type="common">Hyphomycete</name>
    <dbReference type="NCBI Taxonomy" id="5539"/>
    <lineage>
        <taxon>Eukaryota</taxon>
        <taxon>Fungi</taxon>
        <taxon>Dikarya</taxon>
        <taxon>Ascomycota</taxon>
        <taxon>Pezizomycotina</taxon>
        <taxon>Leotiomycetes</taxon>
        <taxon>Leotiomycetes incertae sedis</taxon>
        <taxon>Scytalidium</taxon>
    </lineage>
</organism>
<keyword evidence="4" id="KW-1185">Reference proteome</keyword>
<feature type="compositionally biased region" description="Polar residues" evidence="1">
    <location>
        <begin position="386"/>
        <end position="396"/>
    </location>
</feature>
<proteinExistence type="predicted"/>
<feature type="region of interest" description="Disordered" evidence="1">
    <location>
        <begin position="497"/>
        <end position="573"/>
    </location>
</feature>
<feature type="compositionally biased region" description="Basic and acidic residues" evidence="1">
    <location>
        <begin position="512"/>
        <end position="522"/>
    </location>
</feature>
<feature type="compositionally biased region" description="Basic residues" evidence="1">
    <location>
        <begin position="49"/>
        <end position="65"/>
    </location>
</feature>
<feature type="non-terminal residue" evidence="3">
    <location>
        <position position="1"/>
    </location>
</feature>
<sequence length="682" mass="75728">MPINLTLDTASLDPRLEDLLVQQAAIQAEIDSLLPASAPPPATLSSSIQHHRSPIHKQHRNRIHRSMSSSGAKMTWNLSSDRNPLETSNRLPRSLSQRSAPMSRTDSRGISSAHNGSVSFNPNIHYSYGSSQQSPAIETWNRQDQAVNPYTFSNQVRQPPRSIPHHRSDLELVHELDIGENPADYLSRTGASLLALTPSPVSMQTNDTFDSHSLVGSYPTFGAAPTTPCSESLTTATTLTSNMSRQNSMCNDAMIGGFQMMSVNSKASFSTEDYMDEPMYQVAYSTPSQYPRHCSNDEQSRLLVGAGGVSHDSQFSHSLPTQVGAHFQSVSPLESMQRSSSNESTSSSTSTSGTASASSRSKQRLQAQIAAARRIAPKGGLDDKSSAGSTSQSMSRLDSKDGSHNKLAISKRTYQRPKHERVYCKQCDEYPDGFRGEHELRRHQDRQHKDMVKKWICVEPPPSPDHPLPLLPLSKCKACHQQKKKYGAYYNAAAHLRRAHFRPKPKGRNRSSKTDESAEKRGGKAGGDWPSMQELKRWMQEVEEHATEYSQQDEEDSEDESNECDMDDQVTTQSQHVDLTTVPIYDTSSYVMESTNINMNNQMMLQSQGQDMNMDTSSLSMNMNMNYSLSSSSQNDIGFDSSFPVMTNGHDSLAFFENSSFVPLSFDDQLDREGFVGLSSYM</sequence>
<feature type="compositionally biased region" description="Low complexity" evidence="1">
    <location>
        <begin position="339"/>
        <end position="374"/>
    </location>
</feature>
<name>A0A3E2GXZ3_SCYLI</name>
<dbReference type="OrthoDB" id="5377599at2759"/>
<dbReference type="STRING" id="5539.A0A3E2GXZ3"/>
<accession>A0A3E2GXZ3</accession>
<feature type="compositionally biased region" description="Acidic residues" evidence="1">
    <location>
        <begin position="551"/>
        <end position="568"/>
    </location>
</feature>
<dbReference type="OMA" id="QKKKYGA"/>
<feature type="region of interest" description="Disordered" evidence="1">
    <location>
        <begin position="39"/>
        <end position="115"/>
    </location>
</feature>
<dbReference type="PANTHER" id="PTHR42031:SF1">
    <property type="entry name" value="KEY LIME PATHOGENICITY PROTEIN"/>
    <property type="match status" value="1"/>
</dbReference>